<evidence type="ECO:0000256" key="9">
    <source>
        <dbReference type="ARBA" id="ARBA00022801"/>
    </source>
</evidence>
<dbReference type="AlphaFoldDB" id="A0A1F7GBY4"/>
<evidence type="ECO:0000256" key="6">
    <source>
        <dbReference type="ARBA" id="ARBA00022670"/>
    </source>
</evidence>
<keyword evidence="7" id="KW-0328">Glycosyltransferase</keyword>
<dbReference type="Proteomes" id="UP000178372">
    <property type="component" value="Unassembled WGS sequence"/>
</dbReference>
<feature type="transmembrane region" description="Helical" evidence="17">
    <location>
        <begin position="39"/>
        <end position="59"/>
    </location>
</feature>
<reference evidence="20 21" key="1">
    <citation type="journal article" date="2016" name="Nat. Commun.">
        <title>Thousands of microbial genomes shed light on interconnected biogeochemical processes in an aquifer system.</title>
        <authorList>
            <person name="Anantharaman K."/>
            <person name="Brown C.T."/>
            <person name="Hug L.A."/>
            <person name="Sharon I."/>
            <person name="Castelle C.J."/>
            <person name="Probst A.J."/>
            <person name="Thomas B.C."/>
            <person name="Singh A."/>
            <person name="Wilkins M.J."/>
            <person name="Karaoz U."/>
            <person name="Brodie E.L."/>
            <person name="Williams K.H."/>
            <person name="Hubbard S.S."/>
            <person name="Banfield J.F."/>
        </authorList>
    </citation>
    <scope>NUCLEOTIDE SEQUENCE [LARGE SCALE GENOMIC DNA]</scope>
</reference>
<keyword evidence="17" id="KW-1133">Transmembrane helix</keyword>
<keyword evidence="11" id="KW-0573">Peptidoglycan synthesis</keyword>
<dbReference type="InterPro" id="IPR001460">
    <property type="entry name" value="PCN-bd_Tpept"/>
</dbReference>
<dbReference type="InterPro" id="IPR012338">
    <property type="entry name" value="Beta-lactam/transpept-like"/>
</dbReference>
<dbReference type="InterPro" id="IPR050396">
    <property type="entry name" value="Glycosyltr_51/Transpeptidase"/>
</dbReference>
<dbReference type="GO" id="GO:0008955">
    <property type="term" value="F:peptidoglycan glycosyltransferase activity"/>
    <property type="evidence" value="ECO:0007669"/>
    <property type="project" value="UniProtKB-EC"/>
</dbReference>
<keyword evidence="6" id="KW-0645">Protease</keyword>
<keyword evidence="4" id="KW-1003">Cell membrane</keyword>
<dbReference type="InterPro" id="IPR001264">
    <property type="entry name" value="Glyco_trans_51"/>
</dbReference>
<evidence type="ECO:0000256" key="5">
    <source>
        <dbReference type="ARBA" id="ARBA00022645"/>
    </source>
</evidence>
<accession>A0A1F7GBY4</accession>
<feature type="domain" description="Glycosyl transferase family 51" evidence="19">
    <location>
        <begin position="89"/>
        <end position="266"/>
    </location>
</feature>
<comment type="similarity">
    <text evidence="3">In the N-terminal section; belongs to the glycosyltransferase 51 family.</text>
</comment>
<evidence type="ECO:0000256" key="8">
    <source>
        <dbReference type="ARBA" id="ARBA00022679"/>
    </source>
</evidence>
<evidence type="ECO:0000256" key="7">
    <source>
        <dbReference type="ARBA" id="ARBA00022676"/>
    </source>
</evidence>
<comment type="catalytic activity">
    <reaction evidence="16">
        <text>[GlcNAc-(1-&gt;4)-Mur2Ac(oyl-L-Ala-gamma-D-Glu-L-Lys-D-Ala-D-Ala)](n)-di-trans,octa-cis-undecaprenyl diphosphate + beta-D-GlcNAc-(1-&gt;4)-Mur2Ac(oyl-L-Ala-gamma-D-Glu-L-Lys-D-Ala-D-Ala)-di-trans,octa-cis-undecaprenyl diphosphate = [GlcNAc-(1-&gt;4)-Mur2Ac(oyl-L-Ala-gamma-D-Glu-L-Lys-D-Ala-D-Ala)](n+1)-di-trans,octa-cis-undecaprenyl diphosphate + di-trans,octa-cis-undecaprenyl diphosphate + H(+)</text>
        <dbReference type="Rhea" id="RHEA:23708"/>
        <dbReference type="Rhea" id="RHEA-COMP:9602"/>
        <dbReference type="Rhea" id="RHEA-COMP:9603"/>
        <dbReference type="ChEBI" id="CHEBI:15378"/>
        <dbReference type="ChEBI" id="CHEBI:58405"/>
        <dbReference type="ChEBI" id="CHEBI:60033"/>
        <dbReference type="ChEBI" id="CHEBI:78435"/>
        <dbReference type="EC" id="2.4.99.28"/>
    </reaction>
</comment>
<evidence type="ECO:0000256" key="10">
    <source>
        <dbReference type="ARBA" id="ARBA00022960"/>
    </source>
</evidence>
<dbReference type="GO" id="GO:0008658">
    <property type="term" value="F:penicillin binding"/>
    <property type="evidence" value="ECO:0007669"/>
    <property type="project" value="InterPro"/>
</dbReference>
<keyword evidence="5" id="KW-0121">Carboxypeptidase</keyword>
<evidence type="ECO:0000256" key="15">
    <source>
        <dbReference type="ARBA" id="ARBA00034000"/>
    </source>
</evidence>
<evidence type="ECO:0000256" key="17">
    <source>
        <dbReference type="SAM" id="Phobius"/>
    </source>
</evidence>
<dbReference type="PANTHER" id="PTHR32282:SF11">
    <property type="entry name" value="PENICILLIN-BINDING PROTEIN 1B"/>
    <property type="match status" value="1"/>
</dbReference>
<comment type="subcellular location">
    <subcellularLocation>
        <location evidence="1">Cell membrane</location>
    </subcellularLocation>
</comment>
<evidence type="ECO:0000313" key="20">
    <source>
        <dbReference type="EMBL" id="OGK16450.1"/>
    </source>
</evidence>
<evidence type="ECO:0000256" key="16">
    <source>
        <dbReference type="ARBA" id="ARBA00049902"/>
    </source>
</evidence>
<organism evidence="20 21">
    <name type="scientific">Candidatus Roizmanbacteria bacterium RIFCSPHIGHO2_01_FULL_39_12b</name>
    <dbReference type="NCBI Taxonomy" id="1802030"/>
    <lineage>
        <taxon>Bacteria</taxon>
        <taxon>Candidatus Roizmaniibacteriota</taxon>
    </lineage>
</organism>
<proteinExistence type="inferred from homology"/>
<evidence type="ECO:0000256" key="13">
    <source>
        <dbReference type="ARBA" id="ARBA00023268"/>
    </source>
</evidence>
<dbReference type="GO" id="GO:0071555">
    <property type="term" value="P:cell wall organization"/>
    <property type="evidence" value="ECO:0007669"/>
    <property type="project" value="UniProtKB-KW"/>
</dbReference>
<dbReference type="EMBL" id="MFZF01000016">
    <property type="protein sequence ID" value="OGK16450.1"/>
    <property type="molecule type" value="Genomic_DNA"/>
</dbReference>
<dbReference type="Gene3D" id="3.40.710.10">
    <property type="entry name" value="DD-peptidase/beta-lactamase superfamily"/>
    <property type="match status" value="1"/>
</dbReference>
<dbReference type="GO" id="GO:0006508">
    <property type="term" value="P:proteolysis"/>
    <property type="evidence" value="ECO:0007669"/>
    <property type="project" value="UniProtKB-KW"/>
</dbReference>
<dbReference type="Gene3D" id="1.10.3810.10">
    <property type="entry name" value="Biosynthetic peptidoglycan transglycosylase-like"/>
    <property type="match status" value="1"/>
</dbReference>
<keyword evidence="12 17" id="KW-0472">Membrane</keyword>
<dbReference type="GO" id="GO:0008360">
    <property type="term" value="P:regulation of cell shape"/>
    <property type="evidence" value="ECO:0007669"/>
    <property type="project" value="UniProtKB-KW"/>
</dbReference>
<evidence type="ECO:0000256" key="4">
    <source>
        <dbReference type="ARBA" id="ARBA00022475"/>
    </source>
</evidence>
<evidence type="ECO:0000256" key="2">
    <source>
        <dbReference type="ARBA" id="ARBA00007090"/>
    </source>
</evidence>
<comment type="caution">
    <text evidence="20">The sequence shown here is derived from an EMBL/GenBank/DDBJ whole genome shotgun (WGS) entry which is preliminary data.</text>
</comment>
<keyword evidence="10" id="KW-0133">Cell shape</keyword>
<gene>
    <name evidence="20" type="ORF">A2690_03825</name>
</gene>
<comment type="similarity">
    <text evidence="2">In the C-terminal section; belongs to the transpeptidase family.</text>
</comment>
<dbReference type="SUPFAM" id="SSF53955">
    <property type="entry name" value="Lysozyme-like"/>
    <property type="match status" value="1"/>
</dbReference>
<evidence type="ECO:0000313" key="21">
    <source>
        <dbReference type="Proteomes" id="UP000178372"/>
    </source>
</evidence>
<keyword evidence="14" id="KW-0961">Cell wall biogenesis/degradation</keyword>
<dbReference type="SUPFAM" id="SSF56601">
    <property type="entry name" value="beta-lactamase/transpeptidase-like"/>
    <property type="match status" value="1"/>
</dbReference>
<dbReference type="GO" id="GO:0009002">
    <property type="term" value="F:serine-type D-Ala-D-Ala carboxypeptidase activity"/>
    <property type="evidence" value="ECO:0007669"/>
    <property type="project" value="UniProtKB-EC"/>
</dbReference>
<dbReference type="InterPro" id="IPR036950">
    <property type="entry name" value="PBP_transglycosylase"/>
</dbReference>
<evidence type="ECO:0000259" key="18">
    <source>
        <dbReference type="Pfam" id="PF00905"/>
    </source>
</evidence>
<dbReference type="Pfam" id="PF00912">
    <property type="entry name" value="Transgly"/>
    <property type="match status" value="1"/>
</dbReference>
<evidence type="ECO:0000256" key="1">
    <source>
        <dbReference type="ARBA" id="ARBA00004236"/>
    </source>
</evidence>
<evidence type="ECO:0000256" key="12">
    <source>
        <dbReference type="ARBA" id="ARBA00023136"/>
    </source>
</evidence>
<dbReference type="FunFam" id="1.10.3810.10:FF:000001">
    <property type="entry name" value="Penicillin-binding protein 1A"/>
    <property type="match status" value="1"/>
</dbReference>
<dbReference type="GO" id="GO:0005886">
    <property type="term" value="C:plasma membrane"/>
    <property type="evidence" value="ECO:0007669"/>
    <property type="project" value="UniProtKB-SubCell"/>
</dbReference>
<dbReference type="Pfam" id="PF00905">
    <property type="entry name" value="Transpeptidase"/>
    <property type="match status" value="1"/>
</dbReference>
<keyword evidence="9" id="KW-0378">Hydrolase</keyword>
<comment type="catalytic activity">
    <reaction evidence="15">
        <text>Preferential cleavage: (Ac)2-L-Lys-D-Ala-|-D-Ala. Also transpeptidation of peptidyl-alanyl moieties that are N-acyl substituents of D-alanine.</text>
        <dbReference type="EC" id="3.4.16.4"/>
    </reaction>
</comment>
<keyword evidence="13" id="KW-0511">Multifunctional enzyme</keyword>
<evidence type="ECO:0000256" key="14">
    <source>
        <dbReference type="ARBA" id="ARBA00023316"/>
    </source>
</evidence>
<evidence type="ECO:0000259" key="19">
    <source>
        <dbReference type="Pfam" id="PF00912"/>
    </source>
</evidence>
<evidence type="ECO:0000256" key="3">
    <source>
        <dbReference type="ARBA" id="ARBA00007739"/>
    </source>
</evidence>
<dbReference type="InterPro" id="IPR023346">
    <property type="entry name" value="Lysozyme-like_dom_sf"/>
</dbReference>
<sequence length="782" mass="86804">MPAKSKETQLPREDFPVKVENVSKSGLLRNLNKFRKSKFIKVQLIVLGIAGIIALIFFYKFILKGLPNPRGLKDYKVIPISSKIYDRNGELLYEIYKKQNRTPVRLNSLPDYVWQSTIAIEDADFFKHGGISIIGGMLRAAKDTFILKKGFQGGSTITQQLVKSALLYPERTIQRKIKEVILALWTEQILTKKEILELYMNQVPYGGVTYGIQEASQTFFGKDAKNLKIHEAALLAGLPRAPSNYSPITNFERAKRRQTEVLKRMKDLGYITEKQRKEAQKKKLEITPSEKSIKAPHFVFYIRSILEKQYSPQLVEEGGLKITTTLDYPTHASAEAILKDEIKQVKRLRIGNGAALITRPPTGEILAMIGSYDFFSSPSGSFNVTLASRQPGSSIKPINYAIGIDRKLVSPGTVFLDAPSCFIVAGQPKPYCPVNYDGKYHGPVSLRSALASSYNIPAVKMLALNTVEDFVASSSGKFGLSTLIDPTRYGLSLTLGGGEVRMVDMAEAFSSFSNEGTPKPLVSILKIEDKNGKVIYQYKDPNFVKDILKPIKYPKVLKINGKRAISKETAFLISNILSDNSARTPAFGASSNLVVKKKMVSVKTGTTNDLKDNWTIGYTPNFLVAVWVGNNDNTPMSYLASGITGAAPIWNRIMTKLLENQPDLKMRQPDGVIGISRCIYQSAHPADQPNTQTGDQPGCQTRFEYYIKGTENDTGVDVKREKVPVNKTTGLLTKPDDPDVDFQEKTVIVDKLGAMVCLDCTQEATKSSNIIIKARGDSFNSR</sequence>
<dbReference type="GO" id="GO:0030288">
    <property type="term" value="C:outer membrane-bounded periplasmic space"/>
    <property type="evidence" value="ECO:0007669"/>
    <property type="project" value="TreeGrafter"/>
</dbReference>
<evidence type="ECO:0000256" key="11">
    <source>
        <dbReference type="ARBA" id="ARBA00022984"/>
    </source>
</evidence>
<feature type="domain" description="Penicillin-binding protein transpeptidase" evidence="18">
    <location>
        <begin position="353"/>
        <end position="654"/>
    </location>
</feature>
<dbReference type="PANTHER" id="PTHR32282">
    <property type="entry name" value="BINDING PROTEIN TRANSPEPTIDASE, PUTATIVE-RELATED"/>
    <property type="match status" value="1"/>
</dbReference>
<keyword evidence="8" id="KW-0808">Transferase</keyword>
<dbReference type="GO" id="GO:0009252">
    <property type="term" value="P:peptidoglycan biosynthetic process"/>
    <property type="evidence" value="ECO:0007669"/>
    <property type="project" value="UniProtKB-KW"/>
</dbReference>
<keyword evidence="17" id="KW-0812">Transmembrane</keyword>
<name>A0A1F7GBY4_9BACT</name>
<protein>
    <submittedName>
        <fullName evidence="20">Uncharacterized protein</fullName>
    </submittedName>
</protein>